<evidence type="ECO:0000256" key="1">
    <source>
        <dbReference type="RuleBase" id="RU003425"/>
    </source>
</evidence>
<evidence type="ECO:0000313" key="4">
    <source>
        <dbReference type="EMBL" id="CAJ0595104.1"/>
    </source>
</evidence>
<protein>
    <recommendedName>
        <fullName evidence="1">Major sperm protein</fullName>
    </recommendedName>
</protein>
<keyword evidence="1" id="KW-0963">Cytoplasm</keyword>
<dbReference type="SUPFAM" id="SSF49354">
    <property type="entry name" value="PapD-like"/>
    <property type="match status" value="1"/>
</dbReference>
<comment type="function">
    <text evidence="1">Central component in molecular interactions underlying sperm crawling. Forms an extensive filament system that extends from sperm villipoda, along the leading edge of the pseudopod.</text>
</comment>
<dbReference type="EMBL" id="CATQJL010000112">
    <property type="protein sequence ID" value="CAJ0595104.1"/>
    <property type="molecule type" value="Genomic_DNA"/>
</dbReference>
<sequence>MSAKQWGSFSAMLSTSETRDIPKKKHSATNSTKMEQALSKFDWINLKNVGTKRAKPDSQRREDRKRLAAGASEKEEPAHPYIIDQGESALAKVETIPTRSVTFFPNEKRQQTHVILHNKSDRKVMFKMKSTRPGLYKMKPVLGVINPGEKYSIRLVYLGIKIGYRIPLNDRITIVLAAVSRKGDDKNMFKGETEGEMRKRRLYVLYRGVNDKKDLDEEDKKKSAEKAAPKGMDSEDQKACVSGYDEGYKAALTENMGGSKEYMGASKALEHLQKTKNIGKQRAFQQGFTEGYEKARALLKSTERMSKESARKISKEKAKPSKESVKAKPKEGKKESKEVLKVKGPSKESAKVPSKEAPKAPSKEKAKAPSKEEDKLAFEEKAKLMKKEPVPPSLFSAREPEPFMLKMEKLSDGRNVTAVTPGGTDASLGDQLRKQEFLHISPGGKRQIVIIMYRDQHLPENLISRSGDEDDEEGSIEPS</sequence>
<evidence type="ECO:0000256" key="2">
    <source>
        <dbReference type="SAM" id="MobiDB-lite"/>
    </source>
</evidence>
<keyword evidence="1" id="KW-0206">Cytoskeleton</keyword>
<keyword evidence="5" id="KW-1185">Reference proteome</keyword>
<feature type="compositionally biased region" description="Basic and acidic residues" evidence="2">
    <location>
        <begin position="302"/>
        <end position="389"/>
    </location>
</feature>
<dbReference type="AlphaFoldDB" id="A0AA36GN11"/>
<feature type="region of interest" description="Disordered" evidence="2">
    <location>
        <begin position="215"/>
        <end position="238"/>
    </location>
</feature>
<evidence type="ECO:0000259" key="3">
    <source>
        <dbReference type="PROSITE" id="PS50202"/>
    </source>
</evidence>
<feature type="region of interest" description="Disordered" evidence="2">
    <location>
        <begin position="302"/>
        <end position="400"/>
    </location>
</feature>
<dbReference type="InterPro" id="IPR000535">
    <property type="entry name" value="MSP_dom"/>
</dbReference>
<feature type="compositionally biased region" description="Basic and acidic residues" evidence="2">
    <location>
        <begin position="54"/>
        <end position="77"/>
    </location>
</feature>
<feature type="compositionally biased region" description="Polar residues" evidence="2">
    <location>
        <begin position="1"/>
        <end position="16"/>
    </location>
</feature>
<dbReference type="Pfam" id="PF00635">
    <property type="entry name" value="Motile_Sperm"/>
    <property type="match status" value="1"/>
</dbReference>
<feature type="compositionally biased region" description="Acidic residues" evidence="2">
    <location>
        <begin position="468"/>
        <end position="479"/>
    </location>
</feature>
<dbReference type="InterPro" id="IPR008962">
    <property type="entry name" value="PapD-like_sf"/>
</dbReference>
<dbReference type="PROSITE" id="PS50202">
    <property type="entry name" value="MSP"/>
    <property type="match status" value="1"/>
</dbReference>
<gene>
    <name evidence="4" type="ORF">CYNAS_LOCUS7087</name>
</gene>
<feature type="domain" description="MSP" evidence="3">
    <location>
        <begin position="92"/>
        <end position="207"/>
    </location>
</feature>
<dbReference type="Proteomes" id="UP001176961">
    <property type="component" value="Unassembled WGS sequence"/>
</dbReference>
<evidence type="ECO:0000313" key="5">
    <source>
        <dbReference type="Proteomes" id="UP001176961"/>
    </source>
</evidence>
<feature type="region of interest" description="Disordered" evidence="2">
    <location>
        <begin position="49"/>
        <end position="77"/>
    </location>
</feature>
<name>A0AA36GN11_CYLNA</name>
<comment type="caution">
    <text evidence="4">The sequence shown here is derived from an EMBL/GenBank/DDBJ whole genome shotgun (WGS) entry which is preliminary data.</text>
</comment>
<feature type="region of interest" description="Disordered" evidence="2">
    <location>
        <begin position="460"/>
        <end position="479"/>
    </location>
</feature>
<proteinExistence type="predicted"/>
<feature type="region of interest" description="Disordered" evidence="2">
    <location>
        <begin position="1"/>
        <end position="34"/>
    </location>
</feature>
<accession>A0AA36GN11</accession>
<dbReference type="InterPro" id="IPR013783">
    <property type="entry name" value="Ig-like_fold"/>
</dbReference>
<organism evidence="4 5">
    <name type="scientific">Cylicocyclus nassatus</name>
    <name type="common">Nematode worm</name>
    <dbReference type="NCBI Taxonomy" id="53992"/>
    <lineage>
        <taxon>Eukaryota</taxon>
        <taxon>Metazoa</taxon>
        <taxon>Ecdysozoa</taxon>
        <taxon>Nematoda</taxon>
        <taxon>Chromadorea</taxon>
        <taxon>Rhabditida</taxon>
        <taxon>Rhabditina</taxon>
        <taxon>Rhabditomorpha</taxon>
        <taxon>Strongyloidea</taxon>
        <taxon>Strongylidae</taxon>
        <taxon>Cylicocyclus</taxon>
    </lineage>
</organism>
<reference evidence="4" key="1">
    <citation type="submission" date="2023-07" db="EMBL/GenBank/DDBJ databases">
        <authorList>
            <consortium name="CYATHOMIX"/>
        </authorList>
    </citation>
    <scope>NUCLEOTIDE SEQUENCE</scope>
    <source>
        <strain evidence="4">N/A</strain>
    </source>
</reference>
<dbReference type="Gene3D" id="2.60.40.10">
    <property type="entry name" value="Immunoglobulins"/>
    <property type="match status" value="1"/>
</dbReference>